<evidence type="ECO:0000313" key="2">
    <source>
        <dbReference type="Proteomes" id="UP000029120"/>
    </source>
</evidence>
<gene>
    <name evidence="1" type="ordered locus">AALP_Aa3g274000</name>
</gene>
<keyword evidence="2" id="KW-1185">Reference proteome</keyword>
<name>A0A087HC18_ARAAL</name>
<dbReference type="AlphaFoldDB" id="A0A087HC18"/>
<evidence type="ECO:0000313" key="1">
    <source>
        <dbReference type="EMBL" id="KFK39670.1"/>
    </source>
</evidence>
<dbReference type="Gramene" id="KFK39670">
    <property type="protein sequence ID" value="KFK39670"/>
    <property type="gene ID" value="AALP_AA3G274000"/>
</dbReference>
<protein>
    <submittedName>
        <fullName evidence="1">Uncharacterized protein</fullName>
    </submittedName>
</protein>
<accession>A0A087HC18</accession>
<dbReference type="EMBL" id="CM002871">
    <property type="protein sequence ID" value="KFK39670.1"/>
    <property type="molecule type" value="Genomic_DNA"/>
</dbReference>
<dbReference type="Proteomes" id="UP000029120">
    <property type="component" value="Chromosome 3"/>
</dbReference>
<proteinExistence type="predicted"/>
<organism evidence="1 2">
    <name type="scientific">Arabis alpina</name>
    <name type="common">Alpine rock-cress</name>
    <dbReference type="NCBI Taxonomy" id="50452"/>
    <lineage>
        <taxon>Eukaryota</taxon>
        <taxon>Viridiplantae</taxon>
        <taxon>Streptophyta</taxon>
        <taxon>Embryophyta</taxon>
        <taxon>Tracheophyta</taxon>
        <taxon>Spermatophyta</taxon>
        <taxon>Magnoliopsida</taxon>
        <taxon>eudicotyledons</taxon>
        <taxon>Gunneridae</taxon>
        <taxon>Pentapetalae</taxon>
        <taxon>rosids</taxon>
        <taxon>malvids</taxon>
        <taxon>Brassicales</taxon>
        <taxon>Brassicaceae</taxon>
        <taxon>Arabideae</taxon>
        <taxon>Arabis</taxon>
    </lineage>
</organism>
<reference evidence="2" key="1">
    <citation type="journal article" date="2015" name="Nat. Plants">
        <title>Genome expansion of Arabis alpina linked with retrotransposition and reduced symmetric DNA methylation.</title>
        <authorList>
            <person name="Willing E.M."/>
            <person name="Rawat V."/>
            <person name="Mandakova T."/>
            <person name="Maumus F."/>
            <person name="James G.V."/>
            <person name="Nordstroem K.J."/>
            <person name="Becker C."/>
            <person name="Warthmann N."/>
            <person name="Chica C."/>
            <person name="Szarzynska B."/>
            <person name="Zytnicki M."/>
            <person name="Albani M.C."/>
            <person name="Kiefer C."/>
            <person name="Bergonzi S."/>
            <person name="Castaings L."/>
            <person name="Mateos J.L."/>
            <person name="Berns M.C."/>
            <person name="Bujdoso N."/>
            <person name="Piofczyk T."/>
            <person name="de Lorenzo L."/>
            <person name="Barrero-Sicilia C."/>
            <person name="Mateos I."/>
            <person name="Piednoel M."/>
            <person name="Hagmann J."/>
            <person name="Chen-Min-Tao R."/>
            <person name="Iglesias-Fernandez R."/>
            <person name="Schuster S.C."/>
            <person name="Alonso-Blanco C."/>
            <person name="Roudier F."/>
            <person name="Carbonero P."/>
            <person name="Paz-Ares J."/>
            <person name="Davis S.J."/>
            <person name="Pecinka A."/>
            <person name="Quesneville H."/>
            <person name="Colot V."/>
            <person name="Lysak M.A."/>
            <person name="Weigel D."/>
            <person name="Coupland G."/>
            <person name="Schneeberger K."/>
        </authorList>
    </citation>
    <scope>NUCLEOTIDE SEQUENCE [LARGE SCALE GENOMIC DNA]</scope>
    <source>
        <strain evidence="2">cv. Pajares</strain>
    </source>
</reference>
<sequence>MRTRRRTYPIVPVSATKRRKKAKAKGNRTGLWDLAIPTDLLQEMFESAVSVRKLKPCPWLFYPTDRLVSPPPKRTLHSC</sequence>